<evidence type="ECO:0000256" key="3">
    <source>
        <dbReference type="ARBA" id="ARBA00015325"/>
    </source>
</evidence>
<dbReference type="InterPro" id="IPR028055">
    <property type="entry name" value="YidC/Oxa/ALB_C"/>
</dbReference>
<dbReference type="Proteomes" id="UP001589890">
    <property type="component" value="Unassembled WGS sequence"/>
</dbReference>
<feature type="domain" description="Membrane insertase YidC/Oxa/ALB C-terminal" evidence="13">
    <location>
        <begin position="1"/>
        <end position="75"/>
    </location>
</feature>
<reference evidence="14 15" key="1">
    <citation type="submission" date="2024-09" db="EMBL/GenBank/DDBJ databases">
        <authorList>
            <person name="Sun Q."/>
            <person name="Mori K."/>
        </authorList>
    </citation>
    <scope>NUCLEOTIDE SEQUENCE [LARGE SCALE GENOMIC DNA]</scope>
    <source>
        <strain evidence="14 15">CGMCC 1.15906</strain>
    </source>
</reference>
<comment type="similarity">
    <text evidence="2">Belongs to the OXA1/ALB3/YidC family. Type 1 subfamily.</text>
</comment>
<gene>
    <name evidence="14" type="ORF">ACFFGN_16070</name>
</gene>
<organism evidence="14 15">
    <name type="scientific">Kribbella deserti</name>
    <dbReference type="NCBI Taxonomy" id="1926257"/>
    <lineage>
        <taxon>Bacteria</taxon>
        <taxon>Bacillati</taxon>
        <taxon>Actinomycetota</taxon>
        <taxon>Actinomycetes</taxon>
        <taxon>Propionibacteriales</taxon>
        <taxon>Kribbellaceae</taxon>
        <taxon>Kribbella</taxon>
    </lineage>
</organism>
<comment type="subcellular location">
    <subcellularLocation>
        <location evidence="1 12">Membrane</location>
        <topology evidence="1 12">Multi-pass membrane protein</topology>
    </subcellularLocation>
</comment>
<keyword evidence="6" id="KW-0472">Membrane</keyword>
<evidence type="ECO:0000256" key="12">
    <source>
        <dbReference type="RuleBase" id="RU003945"/>
    </source>
</evidence>
<dbReference type="EMBL" id="JBHLTC010000018">
    <property type="protein sequence ID" value="MFC0625600.1"/>
    <property type="molecule type" value="Genomic_DNA"/>
</dbReference>
<evidence type="ECO:0000313" key="14">
    <source>
        <dbReference type="EMBL" id="MFC0625600.1"/>
    </source>
</evidence>
<evidence type="ECO:0000256" key="8">
    <source>
        <dbReference type="ARBA" id="ARBA00026028"/>
    </source>
</evidence>
<evidence type="ECO:0000256" key="4">
    <source>
        <dbReference type="ARBA" id="ARBA00022692"/>
    </source>
</evidence>
<evidence type="ECO:0000256" key="6">
    <source>
        <dbReference type="ARBA" id="ARBA00023136"/>
    </source>
</evidence>
<evidence type="ECO:0000313" key="15">
    <source>
        <dbReference type="Proteomes" id="UP001589890"/>
    </source>
</evidence>
<name>A0ABV6QM60_9ACTN</name>
<comment type="subunit">
    <text evidence="8">Interacts with the Sec translocase complex via SecD. Specifically interacts with transmembrane segments of nascent integral membrane proteins during membrane integration.</text>
</comment>
<sequence length="91" mass="9665">MAIVLCTLAVRLVLLPLGIAAIRGAKARTELMPKISEITKKHRGNPDRAQREIAELQAETGTSLFAGCLPLLAQLCSPSSPSFPLPRASTS</sequence>
<evidence type="ECO:0000259" key="13">
    <source>
        <dbReference type="Pfam" id="PF02096"/>
    </source>
</evidence>
<evidence type="ECO:0000256" key="11">
    <source>
        <dbReference type="ARBA" id="ARBA00033342"/>
    </source>
</evidence>
<protein>
    <recommendedName>
        <fullName evidence="3">Membrane protein insertase YidC</fullName>
    </recommendedName>
    <alternativeName>
        <fullName evidence="11">Foldase YidC</fullName>
    </alternativeName>
    <alternativeName>
        <fullName evidence="10">Membrane integrase YidC</fullName>
    </alternativeName>
    <alternativeName>
        <fullName evidence="9">Membrane protein YidC</fullName>
    </alternativeName>
</protein>
<evidence type="ECO:0000256" key="5">
    <source>
        <dbReference type="ARBA" id="ARBA00022989"/>
    </source>
</evidence>
<comment type="caution">
    <text evidence="14">The sequence shown here is derived from an EMBL/GenBank/DDBJ whole genome shotgun (WGS) entry which is preliminary data.</text>
</comment>
<dbReference type="InterPro" id="IPR001708">
    <property type="entry name" value="YidC/ALB3/OXA1/COX18"/>
</dbReference>
<evidence type="ECO:0000256" key="7">
    <source>
        <dbReference type="ARBA" id="ARBA00025034"/>
    </source>
</evidence>
<evidence type="ECO:0000256" key="9">
    <source>
        <dbReference type="ARBA" id="ARBA00031538"/>
    </source>
</evidence>
<proteinExistence type="inferred from homology"/>
<dbReference type="PANTHER" id="PTHR12428">
    <property type="entry name" value="OXA1"/>
    <property type="match status" value="1"/>
</dbReference>
<evidence type="ECO:0000256" key="10">
    <source>
        <dbReference type="ARBA" id="ARBA00033245"/>
    </source>
</evidence>
<dbReference type="Pfam" id="PF02096">
    <property type="entry name" value="60KD_IMP"/>
    <property type="match status" value="1"/>
</dbReference>
<evidence type="ECO:0000256" key="2">
    <source>
        <dbReference type="ARBA" id="ARBA00010527"/>
    </source>
</evidence>
<accession>A0ABV6QM60</accession>
<dbReference type="RefSeq" id="WP_380048182.1">
    <property type="nucleotide sequence ID" value="NZ_JBHLTC010000018.1"/>
</dbReference>
<dbReference type="PANTHER" id="PTHR12428:SF65">
    <property type="entry name" value="CYTOCHROME C OXIDASE ASSEMBLY PROTEIN COX18, MITOCHONDRIAL"/>
    <property type="match status" value="1"/>
</dbReference>
<keyword evidence="5" id="KW-1133">Transmembrane helix</keyword>
<keyword evidence="4 12" id="KW-0812">Transmembrane</keyword>
<keyword evidence="15" id="KW-1185">Reference proteome</keyword>
<comment type="function">
    <text evidence="7">Required for the insertion and/or proper folding and/or complex formation of integral membrane proteins into the membrane. Involved in integration of membrane proteins that insert both dependently and independently of the Sec translocase complex, as well as at least some lipoproteins. Aids folding of multispanning membrane proteins.</text>
</comment>
<evidence type="ECO:0000256" key="1">
    <source>
        <dbReference type="ARBA" id="ARBA00004141"/>
    </source>
</evidence>